<dbReference type="CDD" id="cd10322">
    <property type="entry name" value="SLC5sbd"/>
    <property type="match status" value="1"/>
</dbReference>
<dbReference type="EMBL" id="CP027845">
    <property type="protein sequence ID" value="AVP87165.1"/>
    <property type="molecule type" value="Genomic_DNA"/>
</dbReference>
<evidence type="ECO:0000256" key="8">
    <source>
        <dbReference type="ARBA" id="ARBA00023053"/>
    </source>
</evidence>
<keyword evidence="9" id="KW-0406">Ion transport</keyword>
<dbReference type="PANTHER" id="PTHR48086:SF3">
    <property type="entry name" value="SODIUM_PROLINE SYMPORTER"/>
    <property type="match status" value="1"/>
</dbReference>
<evidence type="ECO:0000256" key="6">
    <source>
        <dbReference type="ARBA" id="ARBA00022847"/>
    </source>
</evidence>
<proteinExistence type="inferred from homology"/>
<feature type="transmembrane region" description="Helical" evidence="14">
    <location>
        <begin position="6"/>
        <end position="21"/>
    </location>
</feature>
<keyword evidence="8" id="KW-0915">Sodium</keyword>
<comment type="subcellular location">
    <subcellularLocation>
        <location evidence="1">Cell membrane</location>
        <topology evidence="1">Multi-pass membrane protein</topology>
    </subcellularLocation>
</comment>
<dbReference type="Gene3D" id="1.20.1730.10">
    <property type="entry name" value="Sodium/glucose cotransporter"/>
    <property type="match status" value="1"/>
</dbReference>
<feature type="transmembrane region" description="Helical" evidence="14">
    <location>
        <begin position="374"/>
        <end position="395"/>
    </location>
</feature>
<keyword evidence="5 14" id="KW-0812">Transmembrane</keyword>
<dbReference type="GO" id="GO:0005886">
    <property type="term" value="C:plasma membrane"/>
    <property type="evidence" value="ECO:0007669"/>
    <property type="project" value="UniProtKB-SubCell"/>
</dbReference>
<keyword evidence="3" id="KW-0813">Transport</keyword>
<evidence type="ECO:0000313" key="15">
    <source>
        <dbReference type="EMBL" id="AVP87165.1"/>
    </source>
</evidence>
<organism evidence="15 16">
    <name type="scientific">Candidatus Phycorickettsia trachydisci</name>
    <dbReference type="NCBI Taxonomy" id="2115978"/>
    <lineage>
        <taxon>Bacteria</taxon>
        <taxon>Pseudomonadati</taxon>
        <taxon>Pseudomonadota</taxon>
        <taxon>Alphaproteobacteria</taxon>
        <taxon>Rickettsiales</taxon>
        <taxon>Rickettsiaceae</taxon>
        <taxon>Candidatus Phycorickettsia</taxon>
    </lineage>
</organism>
<dbReference type="InterPro" id="IPR001734">
    <property type="entry name" value="Na/solute_symporter"/>
</dbReference>
<dbReference type="KEGG" id="ptc:phytr_2070"/>
<dbReference type="PANTHER" id="PTHR48086">
    <property type="entry name" value="SODIUM/PROLINE SYMPORTER-RELATED"/>
    <property type="match status" value="1"/>
</dbReference>
<evidence type="ECO:0000256" key="10">
    <source>
        <dbReference type="ARBA" id="ARBA00023136"/>
    </source>
</evidence>
<evidence type="ECO:0000313" key="16">
    <source>
        <dbReference type="Proteomes" id="UP000241762"/>
    </source>
</evidence>
<feature type="transmembrane region" description="Helical" evidence="14">
    <location>
        <begin position="154"/>
        <end position="172"/>
    </location>
</feature>
<keyword evidence="11" id="KW-0739">Sodium transport</keyword>
<evidence type="ECO:0000256" key="11">
    <source>
        <dbReference type="ARBA" id="ARBA00023201"/>
    </source>
</evidence>
<dbReference type="RefSeq" id="WP_106874037.1">
    <property type="nucleotide sequence ID" value="NZ_CP027845.1"/>
</dbReference>
<feature type="transmembrane region" description="Helical" evidence="14">
    <location>
        <begin position="179"/>
        <end position="198"/>
    </location>
</feature>
<comment type="similarity">
    <text evidence="2 13">Belongs to the sodium:solute symporter (SSF) (TC 2.A.21) family.</text>
</comment>
<accession>A0A2P1P7E7</accession>
<evidence type="ECO:0000256" key="14">
    <source>
        <dbReference type="SAM" id="Phobius"/>
    </source>
</evidence>
<keyword evidence="6" id="KW-0769">Symport</keyword>
<feature type="transmembrane region" description="Helical" evidence="14">
    <location>
        <begin position="114"/>
        <end position="134"/>
    </location>
</feature>
<feature type="transmembrane region" description="Helical" evidence="14">
    <location>
        <begin position="42"/>
        <end position="60"/>
    </location>
</feature>
<keyword evidence="7 14" id="KW-1133">Transmembrane helix</keyword>
<dbReference type="GO" id="GO:0006814">
    <property type="term" value="P:sodium ion transport"/>
    <property type="evidence" value="ECO:0007669"/>
    <property type="project" value="UniProtKB-KW"/>
</dbReference>
<feature type="transmembrane region" description="Helical" evidence="14">
    <location>
        <begin position="218"/>
        <end position="240"/>
    </location>
</feature>
<comment type="catalytic activity">
    <reaction evidence="12">
        <text>L-proline(in) + Na(+)(in) = L-proline(out) + Na(+)(out)</text>
        <dbReference type="Rhea" id="RHEA:28967"/>
        <dbReference type="ChEBI" id="CHEBI:29101"/>
        <dbReference type="ChEBI" id="CHEBI:60039"/>
    </reaction>
</comment>
<dbReference type="GO" id="GO:0015293">
    <property type="term" value="F:symporter activity"/>
    <property type="evidence" value="ECO:0007669"/>
    <property type="project" value="UniProtKB-KW"/>
</dbReference>
<evidence type="ECO:0008006" key="17">
    <source>
        <dbReference type="Google" id="ProtNLM"/>
    </source>
</evidence>
<dbReference type="Proteomes" id="UP000241762">
    <property type="component" value="Chromosome"/>
</dbReference>
<feature type="transmembrane region" description="Helical" evidence="14">
    <location>
        <begin position="430"/>
        <end position="448"/>
    </location>
</feature>
<dbReference type="InterPro" id="IPR050277">
    <property type="entry name" value="Sodium:Solute_Symporter"/>
</dbReference>
<feature type="transmembrane region" description="Helical" evidence="14">
    <location>
        <begin position="261"/>
        <end position="280"/>
    </location>
</feature>
<evidence type="ECO:0000256" key="4">
    <source>
        <dbReference type="ARBA" id="ARBA00022475"/>
    </source>
</evidence>
<protein>
    <recommendedName>
        <fullName evidence="17">Sodium:pantothenate symporter</fullName>
    </recommendedName>
</protein>
<keyword evidence="4" id="KW-1003">Cell membrane</keyword>
<evidence type="ECO:0000256" key="3">
    <source>
        <dbReference type="ARBA" id="ARBA00022448"/>
    </source>
</evidence>
<sequence length="453" mass="49954">MLDQIIIFTYLILLLFVGLYTRSQALDIKSYGKIDASIQSSVLFLLTAIFTNSVGGGTVIGLSEKTVSGNLAYVYAMMLTILVDLTVAIFVLPRIAKHYGVVSIGEIVEKHYGQFGRVMSGISASLVSFGYIAVQISASSKIFQYLLQVNYAEGVVLSYLIVITYTAIGGLRSIIFTDFVQFIAIVLCIPIIAFVGLYKLGINEFINALPAAKYSLPLIWQEVFLLFLSFSFMGFYPGFIQRGFMTKDYKYTQRAIFRKSLVYFIFLIFIAINGLLAYIYEHDGASSLALLNLIDHIMPTGLKGIAVVGLIAAVTSTADSELNVASLNITNDVIQPIFKVKNNKIVLLFTQLAAFAVGILAIYLALQFDNVIDLLLFIAGFWLPVMLVPFIACLYEITISKVGLVCCAIAGITAFSYWQEYCADACMVKSAFIGLVANLICFIIVRLIESFKR</sequence>
<evidence type="ECO:0000256" key="5">
    <source>
        <dbReference type="ARBA" id="ARBA00022692"/>
    </source>
</evidence>
<name>A0A2P1P7E7_9RICK</name>
<feature type="transmembrane region" description="Helical" evidence="14">
    <location>
        <begin position="72"/>
        <end position="93"/>
    </location>
</feature>
<keyword evidence="10 14" id="KW-0472">Membrane</keyword>
<feature type="transmembrane region" description="Helical" evidence="14">
    <location>
        <begin position="300"/>
        <end position="318"/>
    </location>
</feature>
<feature type="transmembrane region" description="Helical" evidence="14">
    <location>
        <begin position="402"/>
        <end position="418"/>
    </location>
</feature>
<dbReference type="OrthoDB" id="7161079at2"/>
<keyword evidence="16" id="KW-1185">Reference proteome</keyword>
<dbReference type="Pfam" id="PF00474">
    <property type="entry name" value="SSF"/>
    <property type="match status" value="1"/>
</dbReference>
<feature type="transmembrane region" description="Helical" evidence="14">
    <location>
        <begin position="345"/>
        <end position="368"/>
    </location>
</feature>
<evidence type="ECO:0000256" key="12">
    <source>
        <dbReference type="ARBA" id="ARBA00033708"/>
    </source>
</evidence>
<evidence type="ECO:0000256" key="1">
    <source>
        <dbReference type="ARBA" id="ARBA00004651"/>
    </source>
</evidence>
<reference evidence="15 16" key="1">
    <citation type="submission" date="2018-03" db="EMBL/GenBank/DDBJ databases">
        <title>A gene transfer event suggests a long-term partnership between eustigmatophyte algae and a novel lineage of endosymbiotic bacteria.</title>
        <authorList>
            <person name="Yurchenko T."/>
            <person name="Sevcikova T."/>
            <person name="Pribyl P."/>
            <person name="El Karkouri K."/>
            <person name="Klimes V."/>
            <person name="Amaral R."/>
            <person name="Zbrankova V."/>
            <person name="Kim E."/>
            <person name="Raoult D."/>
            <person name="Santos L.M.A."/>
            <person name="Elias M."/>
        </authorList>
    </citation>
    <scope>NUCLEOTIDE SEQUENCE [LARGE SCALE GENOMIC DNA]</scope>
    <source>
        <strain evidence="15">CCALA 838</strain>
    </source>
</reference>
<evidence type="ECO:0000256" key="9">
    <source>
        <dbReference type="ARBA" id="ARBA00023065"/>
    </source>
</evidence>
<gene>
    <name evidence="15" type="ORF">phytr_2070</name>
</gene>
<evidence type="ECO:0000256" key="13">
    <source>
        <dbReference type="RuleBase" id="RU362091"/>
    </source>
</evidence>
<evidence type="ECO:0000256" key="7">
    <source>
        <dbReference type="ARBA" id="ARBA00022989"/>
    </source>
</evidence>
<dbReference type="InterPro" id="IPR038377">
    <property type="entry name" value="Na/Glc_symporter_sf"/>
</dbReference>
<evidence type="ECO:0000256" key="2">
    <source>
        <dbReference type="ARBA" id="ARBA00006434"/>
    </source>
</evidence>
<dbReference type="PROSITE" id="PS50283">
    <property type="entry name" value="NA_SOLUT_SYMP_3"/>
    <property type="match status" value="1"/>
</dbReference>
<dbReference type="AlphaFoldDB" id="A0A2P1P7E7"/>